<dbReference type="InterPro" id="IPR049449">
    <property type="entry name" value="TesB_ACOT8-like_N"/>
</dbReference>
<sequence>MSDLEPFYLPLDGPDGERFHATFSTTGPWFADAQHGGPPAALLVRALERCAPRAGMQLSRVTVEVLGRIPAGEVEVRAQMERPGRSIELLGAELTAGGRAVLRARAWRLAEGDTTEVASGGEPPLPPPDGAHLRPDRAEGWLPGYIDAVEWRWVSGGWDVPGPGELWGRPRVPLVAGEETSPLQRMAVVGDSANGIGSPLDIRRWLYVNTELSVHVHRAPAGEWVGVRASAVIGPSGLGTATGLLFDEHGHVGRTTQGLTVRPR</sequence>
<name>A0A4Y3WL15_9PSEU</name>
<evidence type="ECO:0000313" key="3">
    <source>
        <dbReference type="EMBL" id="GEC18046.1"/>
    </source>
</evidence>
<dbReference type="EMBL" id="BJNG01000003">
    <property type="protein sequence ID" value="GEC18046.1"/>
    <property type="molecule type" value="Genomic_DNA"/>
</dbReference>
<organism evidence="3 4">
    <name type="scientific">Pseudonocardia hydrocarbonoxydans</name>
    <dbReference type="NCBI Taxonomy" id="76726"/>
    <lineage>
        <taxon>Bacteria</taxon>
        <taxon>Bacillati</taxon>
        <taxon>Actinomycetota</taxon>
        <taxon>Actinomycetes</taxon>
        <taxon>Pseudonocardiales</taxon>
        <taxon>Pseudonocardiaceae</taxon>
        <taxon>Pseudonocardia</taxon>
    </lineage>
</organism>
<protein>
    <recommendedName>
        <fullName evidence="5">Thioesterase</fullName>
    </recommendedName>
</protein>
<dbReference type="InterPro" id="IPR042171">
    <property type="entry name" value="Acyl-CoA_hotdog"/>
</dbReference>
<reference evidence="3 4" key="1">
    <citation type="submission" date="2019-06" db="EMBL/GenBank/DDBJ databases">
        <title>Whole genome shotgun sequence of Pseudonocardia hydrocarbonoxydans NBRC 14498.</title>
        <authorList>
            <person name="Hosoyama A."/>
            <person name="Uohara A."/>
            <person name="Ohji S."/>
            <person name="Ichikawa N."/>
        </authorList>
    </citation>
    <scope>NUCLEOTIDE SEQUENCE [LARGE SCALE GENOMIC DNA]</scope>
    <source>
        <strain evidence="3 4">NBRC 14498</strain>
    </source>
</reference>
<evidence type="ECO:0008006" key="5">
    <source>
        <dbReference type="Google" id="ProtNLM"/>
    </source>
</evidence>
<dbReference type="OrthoDB" id="1413770at2"/>
<dbReference type="AlphaFoldDB" id="A0A4Y3WL15"/>
<accession>A0A4Y3WL15</accession>
<evidence type="ECO:0000259" key="2">
    <source>
        <dbReference type="Pfam" id="PF20789"/>
    </source>
</evidence>
<dbReference type="InterPro" id="IPR029069">
    <property type="entry name" value="HotDog_dom_sf"/>
</dbReference>
<dbReference type="RefSeq" id="WP_141276389.1">
    <property type="nucleotide sequence ID" value="NZ_BAAARZ010000002.1"/>
</dbReference>
<proteinExistence type="predicted"/>
<dbReference type="SUPFAM" id="SSF54637">
    <property type="entry name" value="Thioesterase/thiol ester dehydrase-isomerase"/>
    <property type="match status" value="1"/>
</dbReference>
<dbReference type="Proteomes" id="UP000320338">
    <property type="component" value="Unassembled WGS sequence"/>
</dbReference>
<gene>
    <name evidence="3" type="ORF">PHY01_03290</name>
</gene>
<keyword evidence="4" id="KW-1185">Reference proteome</keyword>
<comment type="caution">
    <text evidence="3">The sequence shown here is derived from an EMBL/GenBank/DDBJ whole genome shotgun (WGS) entry which is preliminary data.</text>
</comment>
<evidence type="ECO:0000259" key="1">
    <source>
        <dbReference type="Pfam" id="PF13622"/>
    </source>
</evidence>
<dbReference type="InterPro" id="IPR049450">
    <property type="entry name" value="ACOT8-like_C"/>
</dbReference>
<feature type="domain" description="Acyl-CoA thioesterase-like N-terminal HotDog" evidence="1">
    <location>
        <begin position="26"/>
        <end position="108"/>
    </location>
</feature>
<feature type="domain" description="Acyl-CoA thioesterase-like C-terminal" evidence="2">
    <location>
        <begin position="128"/>
        <end position="260"/>
    </location>
</feature>
<dbReference type="Pfam" id="PF13622">
    <property type="entry name" value="4HBT_3"/>
    <property type="match status" value="1"/>
</dbReference>
<dbReference type="Pfam" id="PF20789">
    <property type="entry name" value="4HBT_3C"/>
    <property type="match status" value="1"/>
</dbReference>
<dbReference type="Gene3D" id="2.40.160.210">
    <property type="entry name" value="Acyl-CoA thioesterase, double hotdog domain"/>
    <property type="match status" value="1"/>
</dbReference>
<evidence type="ECO:0000313" key="4">
    <source>
        <dbReference type="Proteomes" id="UP000320338"/>
    </source>
</evidence>